<sequence length="355" mass="40781">MPRSVKSSQATEAELQEWQEALDSRMTTNEIRMSSFEASIVELQKINSVMCQSISELKFELVNLITQLNLKGDHHSRSHTEHGESSQKNQQIEFISQQNNNSINSGNQLPKFPKLSIPRFDGVNPRGWVRKCEQYFEFSPIHEDYKVAYASVHFDAQAECWYAAYIKPLGRVSWDRFVQDLYAKFSLTNGVSVMGEFNKLVQMRTVDEYFNQFESMRAQVVQEFDYLDENYFCASFVGGLKPEIKSRVEQFEVDSLSKAIHIARREEIAIHSLFKSHRPSHTTTNQFNQHHSSPRTNFSLDLQTPMASMSKKPLASFCPKTDTLTSLTIQTSFHTTFKPYTKGTATYSTKTTTPT</sequence>
<evidence type="ECO:0000313" key="3">
    <source>
        <dbReference type="Proteomes" id="UP001187471"/>
    </source>
</evidence>
<proteinExistence type="predicted"/>
<evidence type="ECO:0000259" key="1">
    <source>
        <dbReference type="Pfam" id="PF19259"/>
    </source>
</evidence>
<name>A0AA88R2M3_9ASTE</name>
<gene>
    <name evidence="2" type="ORF">RJ640_006785</name>
</gene>
<dbReference type="InterPro" id="IPR045358">
    <property type="entry name" value="Ty3_capsid"/>
</dbReference>
<feature type="domain" description="Ty3 transposon capsid-like protein" evidence="1">
    <location>
        <begin position="137"/>
        <end position="277"/>
    </location>
</feature>
<dbReference type="Proteomes" id="UP001187471">
    <property type="component" value="Unassembled WGS sequence"/>
</dbReference>
<reference evidence="2" key="1">
    <citation type="submission" date="2022-12" db="EMBL/GenBank/DDBJ databases">
        <title>Draft genome assemblies for two species of Escallonia (Escalloniales).</title>
        <authorList>
            <person name="Chanderbali A."/>
            <person name="Dervinis C."/>
            <person name="Anghel I."/>
            <person name="Soltis D."/>
            <person name="Soltis P."/>
            <person name="Zapata F."/>
        </authorList>
    </citation>
    <scope>NUCLEOTIDE SEQUENCE</scope>
    <source>
        <strain evidence="2">UCBG92.1500</strain>
        <tissue evidence="2">Leaf</tissue>
    </source>
</reference>
<dbReference type="EMBL" id="JAVXUO010001691">
    <property type="protein sequence ID" value="KAK2979977.1"/>
    <property type="molecule type" value="Genomic_DNA"/>
</dbReference>
<dbReference type="Pfam" id="PF19259">
    <property type="entry name" value="Ty3_capsid"/>
    <property type="match status" value="1"/>
</dbReference>
<evidence type="ECO:0000313" key="2">
    <source>
        <dbReference type="EMBL" id="KAK2979977.1"/>
    </source>
</evidence>
<keyword evidence="3" id="KW-1185">Reference proteome</keyword>
<organism evidence="2 3">
    <name type="scientific">Escallonia rubra</name>
    <dbReference type="NCBI Taxonomy" id="112253"/>
    <lineage>
        <taxon>Eukaryota</taxon>
        <taxon>Viridiplantae</taxon>
        <taxon>Streptophyta</taxon>
        <taxon>Embryophyta</taxon>
        <taxon>Tracheophyta</taxon>
        <taxon>Spermatophyta</taxon>
        <taxon>Magnoliopsida</taxon>
        <taxon>eudicotyledons</taxon>
        <taxon>Gunneridae</taxon>
        <taxon>Pentapetalae</taxon>
        <taxon>asterids</taxon>
        <taxon>campanulids</taxon>
        <taxon>Escalloniales</taxon>
        <taxon>Escalloniaceae</taxon>
        <taxon>Escallonia</taxon>
    </lineage>
</organism>
<comment type="caution">
    <text evidence="2">The sequence shown here is derived from an EMBL/GenBank/DDBJ whole genome shotgun (WGS) entry which is preliminary data.</text>
</comment>
<dbReference type="AlphaFoldDB" id="A0AA88R2M3"/>
<protein>
    <recommendedName>
        <fullName evidence="1">Ty3 transposon capsid-like protein domain-containing protein</fullName>
    </recommendedName>
</protein>
<accession>A0AA88R2M3</accession>